<organism evidence="1 2">
    <name type="scientific">Gigaspora margarita</name>
    <dbReference type="NCBI Taxonomy" id="4874"/>
    <lineage>
        <taxon>Eukaryota</taxon>
        <taxon>Fungi</taxon>
        <taxon>Fungi incertae sedis</taxon>
        <taxon>Mucoromycota</taxon>
        <taxon>Glomeromycotina</taxon>
        <taxon>Glomeromycetes</taxon>
        <taxon>Diversisporales</taxon>
        <taxon>Gigasporaceae</taxon>
        <taxon>Gigaspora</taxon>
    </lineage>
</organism>
<gene>
    <name evidence="1" type="ORF">GMARGA_LOCUS3230</name>
</gene>
<evidence type="ECO:0000313" key="1">
    <source>
        <dbReference type="EMBL" id="CAG8522594.1"/>
    </source>
</evidence>
<dbReference type="Proteomes" id="UP000789901">
    <property type="component" value="Unassembled WGS sequence"/>
</dbReference>
<sequence length="120" mass="13636">MTYQNLQTITNPIVFQIHIDLSTLNLFLAVPTLCPFVKERNIVAKAQVALYHIVNAVSIENRVESLVHTFYLGALKASSTRKQLLEIRRVCGWSEWKGRDVDPIQRKTSLTKSDKQAVVV</sequence>
<proteinExistence type="predicted"/>
<evidence type="ECO:0000313" key="2">
    <source>
        <dbReference type="Proteomes" id="UP000789901"/>
    </source>
</evidence>
<dbReference type="EMBL" id="CAJVQB010001139">
    <property type="protein sequence ID" value="CAG8522594.1"/>
    <property type="molecule type" value="Genomic_DNA"/>
</dbReference>
<name>A0ABM8W4G8_GIGMA</name>
<accession>A0ABM8W4G8</accession>
<comment type="caution">
    <text evidence="1">The sequence shown here is derived from an EMBL/GenBank/DDBJ whole genome shotgun (WGS) entry which is preliminary data.</text>
</comment>
<reference evidence="1 2" key="1">
    <citation type="submission" date="2021-06" db="EMBL/GenBank/DDBJ databases">
        <authorList>
            <person name="Kallberg Y."/>
            <person name="Tangrot J."/>
            <person name="Rosling A."/>
        </authorList>
    </citation>
    <scope>NUCLEOTIDE SEQUENCE [LARGE SCALE GENOMIC DNA]</scope>
    <source>
        <strain evidence="1 2">120-4 pot B 10/14</strain>
    </source>
</reference>
<protein>
    <submittedName>
        <fullName evidence="1">1946_t:CDS:1</fullName>
    </submittedName>
</protein>
<keyword evidence="2" id="KW-1185">Reference proteome</keyword>